<protein>
    <submittedName>
        <fullName evidence="1">Uncharacterized protein</fullName>
    </submittedName>
</protein>
<evidence type="ECO:0000313" key="1">
    <source>
        <dbReference type="EMBL" id="MBJ7609603.1"/>
    </source>
</evidence>
<organism evidence="1 2">
    <name type="scientific">Candidatus Amunia macphersoniae</name>
    <dbReference type="NCBI Taxonomy" id="3127014"/>
    <lineage>
        <taxon>Bacteria</taxon>
        <taxon>Bacillati</taxon>
        <taxon>Candidatus Dormiibacterota</taxon>
        <taxon>Candidatus Dormibacteria</taxon>
        <taxon>Candidatus Aeolococcales</taxon>
        <taxon>Candidatus Aeolococcaceae</taxon>
        <taxon>Candidatus Amunia</taxon>
    </lineage>
</organism>
<name>A0A934KMJ7_9BACT</name>
<gene>
    <name evidence="1" type="ORF">JF887_09290</name>
</gene>
<accession>A0A934KMJ7</accession>
<dbReference type="Proteomes" id="UP000614410">
    <property type="component" value="Unassembled WGS sequence"/>
</dbReference>
<dbReference type="AlphaFoldDB" id="A0A934KMJ7"/>
<sequence length="189" mass="21194">MFGRRSSSDSTYLRSQRQTRLPVAPDVVARGLVMSILEAGDDPVQRRRLAQLLLDTLDELAGLPPCAVVVADRPQVHEHDGRRLQSKTYGYYRCRFVEGAVTDARIRIYHRTAVRQQVISPKVFLNTLLHEWVHHYDFAGLRLARSPHTAGFYLRLRALADALEVGFVLPPEPDEGRPATASPTGVDIA</sequence>
<dbReference type="EMBL" id="JAEKNN010000048">
    <property type="protein sequence ID" value="MBJ7609603.1"/>
    <property type="molecule type" value="Genomic_DNA"/>
</dbReference>
<reference evidence="1 2" key="1">
    <citation type="submission" date="2020-10" db="EMBL/GenBank/DDBJ databases">
        <title>Ca. Dormibacterota MAGs.</title>
        <authorList>
            <person name="Montgomery K."/>
        </authorList>
    </citation>
    <scope>NUCLEOTIDE SEQUENCE [LARGE SCALE GENOMIC DNA]</scope>
    <source>
        <strain evidence="1">Mitchell_Peninsula_5</strain>
    </source>
</reference>
<comment type="caution">
    <text evidence="1">The sequence shown here is derived from an EMBL/GenBank/DDBJ whole genome shotgun (WGS) entry which is preliminary data.</text>
</comment>
<evidence type="ECO:0000313" key="2">
    <source>
        <dbReference type="Proteomes" id="UP000614410"/>
    </source>
</evidence>
<proteinExistence type="predicted"/>